<evidence type="ECO:0000313" key="3">
    <source>
        <dbReference type="EMBL" id="NEM98295.1"/>
    </source>
</evidence>
<evidence type="ECO:0000259" key="2">
    <source>
        <dbReference type="PROSITE" id="PS51465"/>
    </source>
</evidence>
<dbReference type="SUPFAM" id="SSF100895">
    <property type="entry name" value="Kazal-type serine protease inhibitors"/>
    <property type="match status" value="1"/>
</dbReference>
<dbReference type="PROSITE" id="PS51257">
    <property type="entry name" value="PROKAR_LIPOPROTEIN"/>
    <property type="match status" value="1"/>
</dbReference>
<keyword evidence="4" id="KW-1185">Reference proteome</keyword>
<dbReference type="PANTHER" id="PTHR21131">
    <property type="entry name" value="SERINE-TYPE ENDOPEPTIDASE INHIBITOR"/>
    <property type="match status" value="1"/>
</dbReference>
<feature type="chain" id="PRO_5025633873" evidence="1">
    <location>
        <begin position="21"/>
        <end position="78"/>
    </location>
</feature>
<feature type="domain" description="Kazal-like" evidence="2">
    <location>
        <begin position="22"/>
        <end position="76"/>
    </location>
</feature>
<protein>
    <submittedName>
        <fullName evidence="3">Kazal domain protein</fullName>
    </submittedName>
</protein>
<reference evidence="3 4" key="1">
    <citation type="submission" date="2020-02" db="EMBL/GenBank/DDBJ databases">
        <authorList>
            <person name="Kim M.K."/>
        </authorList>
    </citation>
    <scope>NUCLEOTIDE SEQUENCE [LARGE SCALE GENOMIC DNA]</scope>
    <source>
        <strain evidence="3 4">BT327</strain>
    </source>
</reference>
<dbReference type="InterPro" id="IPR036058">
    <property type="entry name" value="Kazal_dom_sf"/>
</dbReference>
<dbReference type="PANTHER" id="PTHR21131:SF0">
    <property type="entry name" value="GEO10195P1-RELATED"/>
    <property type="match status" value="1"/>
</dbReference>
<dbReference type="Pfam" id="PF00050">
    <property type="entry name" value="Kazal_1"/>
    <property type="match status" value="1"/>
</dbReference>
<name>A0A6B3LTG2_9BACT</name>
<gene>
    <name evidence="3" type="ORF">GXP69_11365</name>
</gene>
<dbReference type="EMBL" id="JAAGWD010000004">
    <property type="protein sequence ID" value="NEM98295.1"/>
    <property type="molecule type" value="Genomic_DNA"/>
</dbReference>
<accession>A0A6B3LTG2</accession>
<dbReference type="InterPro" id="IPR053265">
    <property type="entry name" value="Serpin"/>
</dbReference>
<dbReference type="AlphaFoldDB" id="A0A6B3LTG2"/>
<organism evidence="3 4">
    <name type="scientific">Pontibacter burrus</name>
    <dbReference type="NCBI Taxonomy" id="2704466"/>
    <lineage>
        <taxon>Bacteria</taxon>
        <taxon>Pseudomonadati</taxon>
        <taxon>Bacteroidota</taxon>
        <taxon>Cytophagia</taxon>
        <taxon>Cytophagales</taxon>
        <taxon>Hymenobacteraceae</taxon>
        <taxon>Pontibacter</taxon>
    </lineage>
</organism>
<comment type="caution">
    <text evidence="3">The sequence shown here is derived from an EMBL/GenBank/DDBJ whole genome shotgun (WGS) entry which is preliminary data.</text>
</comment>
<keyword evidence="1" id="KW-0732">Signal</keyword>
<proteinExistence type="predicted"/>
<evidence type="ECO:0000256" key="1">
    <source>
        <dbReference type="SAM" id="SignalP"/>
    </source>
</evidence>
<dbReference type="RefSeq" id="WP_163915178.1">
    <property type="nucleotide sequence ID" value="NZ_JAAGWD010000004.1"/>
</dbReference>
<evidence type="ECO:0000313" key="4">
    <source>
        <dbReference type="Proteomes" id="UP000474777"/>
    </source>
</evidence>
<dbReference type="Gene3D" id="3.30.60.30">
    <property type="match status" value="1"/>
</dbReference>
<dbReference type="Proteomes" id="UP000474777">
    <property type="component" value="Unassembled WGS sequence"/>
</dbReference>
<feature type="signal peptide" evidence="1">
    <location>
        <begin position="1"/>
        <end position="20"/>
    </location>
</feature>
<sequence length="78" mass="8135">MKKSVIVLALVCIGSLGACKTTKDQTACIDPSKINPDAICTMQYDPVCGCDNKTYGNSCVAINAGVISFTKGECPTTN</sequence>
<dbReference type="InterPro" id="IPR002350">
    <property type="entry name" value="Kazal_dom"/>
</dbReference>
<dbReference type="PROSITE" id="PS51465">
    <property type="entry name" value="KAZAL_2"/>
    <property type="match status" value="1"/>
</dbReference>
<dbReference type="CDD" id="cd00104">
    <property type="entry name" value="KAZAL_FS"/>
    <property type="match status" value="1"/>
</dbReference>